<evidence type="ECO:0000256" key="6">
    <source>
        <dbReference type="ARBA" id="ARBA00022917"/>
    </source>
</evidence>
<dbReference type="InterPro" id="IPR041715">
    <property type="entry name" value="HisRS-like_core"/>
</dbReference>
<evidence type="ECO:0000256" key="9">
    <source>
        <dbReference type="ARBA" id="ARBA00047639"/>
    </source>
</evidence>
<name>A0A8J9TT07_PHATR</name>
<keyword evidence="7" id="KW-0030">Aminoacyl-tRNA synthetase</keyword>
<dbReference type="CDD" id="cd00773">
    <property type="entry name" value="HisRS-like_core"/>
    <property type="match status" value="1"/>
</dbReference>
<comment type="similarity">
    <text evidence="1">Belongs to the class-II aminoacyl-tRNA synthetase family.</text>
</comment>
<feature type="binding site" evidence="10">
    <location>
        <position position="201"/>
    </location>
    <ligand>
        <name>L-histidine</name>
        <dbReference type="ChEBI" id="CHEBI:57595"/>
    </ligand>
</feature>
<dbReference type="EMBL" id="OU594944">
    <property type="protein sequence ID" value="CAG9287967.1"/>
    <property type="molecule type" value="Genomic_DNA"/>
</dbReference>
<dbReference type="InterPro" id="IPR015807">
    <property type="entry name" value="His-tRNA-ligase"/>
</dbReference>
<dbReference type="Pfam" id="PF03129">
    <property type="entry name" value="HGTP_anticodon"/>
    <property type="match status" value="1"/>
</dbReference>
<proteinExistence type="inferred from homology"/>
<feature type="region of interest" description="Disordered" evidence="11">
    <location>
        <begin position="61"/>
        <end position="88"/>
    </location>
</feature>
<dbReference type="Pfam" id="PF13393">
    <property type="entry name" value="tRNA-synt_His"/>
    <property type="match status" value="1"/>
</dbReference>
<gene>
    <name evidence="15" type="ORF">PTTT1_LOCUS37120</name>
</gene>
<dbReference type="SUPFAM" id="SSF52954">
    <property type="entry name" value="Class II aaRS ABD-related"/>
    <property type="match status" value="1"/>
</dbReference>
<dbReference type="Proteomes" id="UP000836788">
    <property type="component" value="Chromosome 3"/>
</dbReference>
<sequence length="503" mass="55549">MNRIVVFLFAMISSRRLVAALAPTAGGNRVFSRTSFALQASKPSGGGRVSGAAQDQNLLDKTTKQDSPQQKGRPQLDTNPPKGTRDFYPQDMRLRTWLFDHWRAVAKSFGFSEYDAPVLESEALYVRKAGEEVTTQLYNFVDKGDRAVALRPEMTPSLARMVMAQKGGLPMPLKWYSIPQCWRYERMTRGRRREHFQWNMDVWGVAGPEAEAELMAAMVTFFENVGLTAEDVGIKVNSRLVIGEVLDSLGIPEEKFAVTCVLVDKLEKVPIEAIQGDLEELGLDRSVVEKLLDVLTNKSLDALKGTLGEDSQAVKELSQFMTLCEAYNIQNWILFDASVVRGLAYYTGIVFEAFDRRGELRAIAGGGRYDKLLETFGGVQTPAAGFGFGDAVIVELLKERDVLPSFESTGVDTVVFAMNQDLYAPAVGVASVLRKAGQSVDVVLEAKKLKWVFKHADRIGAKYCVVVGADEYLNGEVAIKDLSGGAQKSVKIDDLSNWVSDEQ</sequence>
<evidence type="ECO:0000256" key="7">
    <source>
        <dbReference type="ARBA" id="ARBA00023146"/>
    </source>
</evidence>
<dbReference type="PIRSF" id="PIRSF001549">
    <property type="entry name" value="His-tRNA_synth"/>
    <property type="match status" value="1"/>
</dbReference>
<feature type="domain" description="Class II Histidinyl-tRNA synthetase (HisRS)-like catalytic core" evidence="14">
    <location>
        <begin position="83"/>
        <end position="387"/>
    </location>
</feature>
<feature type="domain" description="Anticodon-binding" evidence="13">
    <location>
        <begin position="414"/>
        <end position="501"/>
    </location>
</feature>
<evidence type="ECO:0000256" key="4">
    <source>
        <dbReference type="ARBA" id="ARBA00022741"/>
    </source>
</evidence>
<keyword evidence="4" id="KW-0547">Nucleotide-binding</keyword>
<dbReference type="HAMAP" id="MF_00127">
    <property type="entry name" value="His_tRNA_synth"/>
    <property type="match status" value="1"/>
</dbReference>
<evidence type="ECO:0000259" key="14">
    <source>
        <dbReference type="Pfam" id="PF13393"/>
    </source>
</evidence>
<evidence type="ECO:0000256" key="5">
    <source>
        <dbReference type="ARBA" id="ARBA00022840"/>
    </source>
</evidence>
<evidence type="ECO:0000256" key="10">
    <source>
        <dbReference type="PIRSR" id="PIRSR001549-1"/>
    </source>
</evidence>
<comment type="catalytic activity">
    <reaction evidence="9">
        <text>tRNA(His) + L-histidine + ATP = L-histidyl-tRNA(His) + AMP + diphosphate + H(+)</text>
        <dbReference type="Rhea" id="RHEA:17313"/>
        <dbReference type="Rhea" id="RHEA-COMP:9665"/>
        <dbReference type="Rhea" id="RHEA-COMP:9689"/>
        <dbReference type="ChEBI" id="CHEBI:15378"/>
        <dbReference type="ChEBI" id="CHEBI:30616"/>
        <dbReference type="ChEBI" id="CHEBI:33019"/>
        <dbReference type="ChEBI" id="CHEBI:57595"/>
        <dbReference type="ChEBI" id="CHEBI:78442"/>
        <dbReference type="ChEBI" id="CHEBI:78527"/>
        <dbReference type="ChEBI" id="CHEBI:456215"/>
        <dbReference type="EC" id="6.1.1.21"/>
    </reaction>
</comment>
<dbReference type="InterPro" id="IPR004154">
    <property type="entry name" value="Anticodon-bd"/>
</dbReference>
<dbReference type="InterPro" id="IPR036621">
    <property type="entry name" value="Anticodon-bd_dom_sf"/>
</dbReference>
<evidence type="ECO:0000256" key="8">
    <source>
        <dbReference type="ARBA" id="ARBA00030619"/>
    </source>
</evidence>
<evidence type="ECO:0000256" key="1">
    <source>
        <dbReference type="ARBA" id="ARBA00008226"/>
    </source>
</evidence>
<evidence type="ECO:0000256" key="12">
    <source>
        <dbReference type="SAM" id="SignalP"/>
    </source>
</evidence>
<keyword evidence="5" id="KW-0067">ATP-binding</keyword>
<dbReference type="GO" id="GO:0006427">
    <property type="term" value="P:histidyl-tRNA aminoacylation"/>
    <property type="evidence" value="ECO:0007669"/>
    <property type="project" value="InterPro"/>
</dbReference>
<evidence type="ECO:0000259" key="13">
    <source>
        <dbReference type="Pfam" id="PF03129"/>
    </source>
</evidence>
<dbReference type="Gene3D" id="3.40.50.800">
    <property type="entry name" value="Anticodon-binding domain"/>
    <property type="match status" value="1"/>
</dbReference>
<protein>
    <recommendedName>
        <fullName evidence="2">histidine--tRNA ligase</fullName>
        <ecNumber evidence="2">6.1.1.21</ecNumber>
    </recommendedName>
    <alternativeName>
        <fullName evidence="8">Histidyl-tRNA synthetase</fullName>
    </alternativeName>
</protein>
<feature type="binding site" evidence="10">
    <location>
        <begin position="153"/>
        <end position="155"/>
    </location>
    <ligand>
        <name>L-histidine</name>
        <dbReference type="ChEBI" id="CHEBI:57595"/>
    </ligand>
</feature>
<dbReference type="PANTHER" id="PTHR43707:SF1">
    <property type="entry name" value="HISTIDINE--TRNA LIGASE, MITOCHONDRIAL-RELATED"/>
    <property type="match status" value="1"/>
</dbReference>
<dbReference type="GO" id="GO:0004821">
    <property type="term" value="F:histidine-tRNA ligase activity"/>
    <property type="evidence" value="ECO:0007669"/>
    <property type="project" value="UniProtKB-EC"/>
</dbReference>
<feature type="chain" id="PRO_5035460763" description="histidine--tRNA ligase" evidence="12">
    <location>
        <begin position="21"/>
        <end position="503"/>
    </location>
</feature>
<feature type="binding site" evidence="10">
    <location>
        <position position="183"/>
    </location>
    <ligand>
        <name>L-histidine</name>
        <dbReference type="ChEBI" id="CHEBI:57595"/>
    </ligand>
</feature>
<dbReference type="FunFam" id="3.30.930.10:FF:000054">
    <property type="entry name" value="Histidine--tRNA ligase chloroplastic/mitochondrial"/>
    <property type="match status" value="1"/>
</dbReference>
<reference evidence="15" key="1">
    <citation type="submission" date="2022-02" db="EMBL/GenBank/DDBJ databases">
        <authorList>
            <person name="Giguere J D."/>
        </authorList>
    </citation>
    <scope>NUCLEOTIDE SEQUENCE</scope>
    <source>
        <strain evidence="15">CCAP 1055/1</strain>
    </source>
</reference>
<organism evidence="15">
    <name type="scientific">Phaeodactylum tricornutum</name>
    <name type="common">Diatom</name>
    <dbReference type="NCBI Taxonomy" id="2850"/>
    <lineage>
        <taxon>Eukaryota</taxon>
        <taxon>Sar</taxon>
        <taxon>Stramenopiles</taxon>
        <taxon>Ochrophyta</taxon>
        <taxon>Bacillariophyta</taxon>
        <taxon>Bacillariophyceae</taxon>
        <taxon>Bacillariophycidae</taxon>
        <taxon>Naviculales</taxon>
        <taxon>Phaeodactylaceae</taxon>
        <taxon>Phaeodactylum</taxon>
    </lineage>
</organism>
<feature type="compositionally biased region" description="Polar residues" evidence="11">
    <location>
        <begin position="61"/>
        <end position="78"/>
    </location>
</feature>
<evidence type="ECO:0000256" key="11">
    <source>
        <dbReference type="SAM" id="MobiDB-lite"/>
    </source>
</evidence>
<evidence type="ECO:0000256" key="2">
    <source>
        <dbReference type="ARBA" id="ARBA00012815"/>
    </source>
</evidence>
<dbReference type="AlphaFoldDB" id="A0A8J9TT07"/>
<evidence type="ECO:0000313" key="15">
    <source>
        <dbReference type="EMBL" id="CAG9287967.1"/>
    </source>
</evidence>
<dbReference type="GO" id="GO:0005737">
    <property type="term" value="C:cytoplasm"/>
    <property type="evidence" value="ECO:0007669"/>
    <property type="project" value="InterPro"/>
</dbReference>
<dbReference type="PANTHER" id="PTHR43707">
    <property type="entry name" value="HISTIDYL-TRNA SYNTHETASE"/>
    <property type="match status" value="1"/>
</dbReference>
<feature type="binding site" evidence="10">
    <location>
        <position position="197"/>
    </location>
    <ligand>
        <name>L-histidine</name>
        <dbReference type="ChEBI" id="CHEBI:57595"/>
    </ligand>
</feature>
<evidence type="ECO:0000256" key="3">
    <source>
        <dbReference type="ARBA" id="ARBA00022598"/>
    </source>
</evidence>
<dbReference type="Gene3D" id="3.30.930.10">
    <property type="entry name" value="Bira Bifunctional Protein, Domain 2"/>
    <property type="match status" value="1"/>
</dbReference>
<dbReference type="NCBIfam" id="TIGR00442">
    <property type="entry name" value="hisS"/>
    <property type="match status" value="1"/>
</dbReference>
<keyword evidence="3" id="KW-0436">Ligase</keyword>
<feature type="binding site" evidence="10">
    <location>
        <begin position="345"/>
        <end position="346"/>
    </location>
    <ligand>
        <name>L-histidine</name>
        <dbReference type="ChEBI" id="CHEBI:57595"/>
    </ligand>
</feature>
<dbReference type="GO" id="GO:0005524">
    <property type="term" value="F:ATP binding"/>
    <property type="evidence" value="ECO:0007669"/>
    <property type="project" value="UniProtKB-KW"/>
</dbReference>
<keyword evidence="12" id="KW-0732">Signal</keyword>
<keyword evidence="6" id="KW-0648">Protein biosynthesis</keyword>
<dbReference type="InterPro" id="IPR045864">
    <property type="entry name" value="aa-tRNA-synth_II/BPL/LPL"/>
</dbReference>
<feature type="binding site" evidence="10">
    <location>
        <position position="341"/>
    </location>
    <ligand>
        <name>L-histidine</name>
        <dbReference type="ChEBI" id="CHEBI:57595"/>
    </ligand>
</feature>
<accession>A0A8J9TT07</accession>
<dbReference type="FunFam" id="3.40.50.800:FF:000017">
    <property type="entry name" value="Histidine--tRNA ligase chloroplastic/mitochondrial"/>
    <property type="match status" value="1"/>
</dbReference>
<dbReference type="EC" id="6.1.1.21" evidence="2"/>
<feature type="signal peptide" evidence="12">
    <location>
        <begin position="1"/>
        <end position="20"/>
    </location>
</feature>
<dbReference type="InterPro" id="IPR004516">
    <property type="entry name" value="HisRS/HisZ"/>
</dbReference>
<dbReference type="SUPFAM" id="SSF55681">
    <property type="entry name" value="Class II aaRS and biotin synthetases"/>
    <property type="match status" value="1"/>
</dbReference>